<sequence>MMIFLYVCRRIQKTLSTTTMYYQMDKHAVNEAISCSGNSACRQGMRTILLFASAAVVTNYAINGTESNGKSFNYDREDVQEISGDKLTTLRMMNHLKSTRRQSEQVFTDGESGARAKRRVLKDNVGLNTTRNGGAFYTFNTSEMKISIMLVAVAVGMNCENSDRTKRQVLSDHFGLNTTWRGAIPYMFNTSG</sequence>
<evidence type="ECO:0000313" key="1">
    <source>
        <dbReference type="Proteomes" id="UP000035642"/>
    </source>
</evidence>
<evidence type="ECO:0000313" key="2">
    <source>
        <dbReference type="WBParaSite" id="ACAC_0001156001-mRNA-1"/>
    </source>
</evidence>
<keyword evidence="1" id="KW-1185">Reference proteome</keyword>
<proteinExistence type="predicted"/>
<dbReference type="Proteomes" id="UP000035642">
    <property type="component" value="Unassembled WGS sequence"/>
</dbReference>
<reference evidence="1" key="1">
    <citation type="submission" date="2012-09" db="EMBL/GenBank/DDBJ databases">
        <authorList>
            <person name="Martin A.A."/>
        </authorList>
    </citation>
    <scope>NUCLEOTIDE SEQUENCE</scope>
</reference>
<reference evidence="2" key="2">
    <citation type="submission" date="2016-04" db="UniProtKB">
        <authorList>
            <consortium name="WormBaseParasite"/>
        </authorList>
    </citation>
    <scope>IDENTIFICATION</scope>
</reference>
<accession>A0A158PBW8</accession>
<organism evidence="1 2">
    <name type="scientific">Angiostrongylus cantonensis</name>
    <name type="common">Rat lungworm</name>
    <dbReference type="NCBI Taxonomy" id="6313"/>
    <lineage>
        <taxon>Eukaryota</taxon>
        <taxon>Metazoa</taxon>
        <taxon>Ecdysozoa</taxon>
        <taxon>Nematoda</taxon>
        <taxon>Chromadorea</taxon>
        <taxon>Rhabditida</taxon>
        <taxon>Rhabditina</taxon>
        <taxon>Rhabditomorpha</taxon>
        <taxon>Strongyloidea</taxon>
        <taxon>Metastrongylidae</taxon>
        <taxon>Angiostrongylus</taxon>
    </lineage>
</organism>
<protein>
    <submittedName>
        <fullName evidence="2">SERPIN domain-containing protein</fullName>
    </submittedName>
</protein>
<name>A0A158PBW8_ANGCA</name>
<dbReference type="AlphaFoldDB" id="A0A158PBW8"/>
<dbReference type="WBParaSite" id="ACAC_0001156001-mRNA-1">
    <property type="protein sequence ID" value="ACAC_0001156001-mRNA-1"/>
    <property type="gene ID" value="ACAC_0001156001"/>
</dbReference>